<dbReference type="GO" id="GO:0042834">
    <property type="term" value="F:peptidoglycan binding"/>
    <property type="evidence" value="ECO:0007669"/>
    <property type="project" value="InterPro"/>
</dbReference>
<sequence length="380" mass="43382">MTSLFNEQETISIRRTEFKQNIAEPIKTQALDLSGTEKVIDNLAIYENPLLNACSELLGLLVSLPRMSSPLDIDAFRQQLLDAIDDFKRRGLFLDYHPSVIEKGCFVLCAAFDEMIQYTSWGEQIRWENHSVLSKVFNQRNGGEVFFQLLDQARRQPSKLVDFLELQYVLMMLGFLGKYRHAERRKINELKSELYLTIRNFREESGMHVPVTPELPVKKTPWQFLSAPKLMMLTTLVVVGSYIFSEFWYDSRSQSTITAFNTLEMDGFSNSSQDEDLVYVSTAEDIGLIEPVAEKKAAPTPEAKPAPWEVLLATFSIEANAKRLAQDMQGTGYSVQIREMDNMVELVVPKQADLTKAKQLKNELNARFGLNAVIRRSKQS</sequence>
<dbReference type="Gene3D" id="1.25.40.590">
    <property type="entry name" value="Type IV / VI secretion system, DotU"/>
    <property type="match status" value="1"/>
</dbReference>
<dbReference type="InterPro" id="IPR007730">
    <property type="entry name" value="SPOR-like_dom"/>
</dbReference>
<name>A0AAW7Y473_9GAMM</name>
<dbReference type="SUPFAM" id="SSF110997">
    <property type="entry name" value="Sporulation related repeat"/>
    <property type="match status" value="1"/>
</dbReference>
<reference evidence="2" key="1">
    <citation type="submission" date="2023-07" db="EMBL/GenBank/DDBJ databases">
        <title>Genome content predicts the carbon catabolic preferences of heterotrophic bacteria.</title>
        <authorList>
            <person name="Gralka M."/>
        </authorList>
    </citation>
    <scope>NUCLEOTIDE SEQUENCE</scope>
    <source>
        <strain evidence="2">G2M05</strain>
    </source>
</reference>
<dbReference type="EMBL" id="JAUOPU010000012">
    <property type="protein sequence ID" value="MDO6543396.1"/>
    <property type="molecule type" value="Genomic_DNA"/>
</dbReference>
<dbReference type="InterPro" id="IPR017732">
    <property type="entry name" value="T4/T6SS_DotU"/>
</dbReference>
<dbReference type="NCBIfam" id="NF038228">
    <property type="entry name" value="IcmH_DotU_IVB"/>
    <property type="match status" value="1"/>
</dbReference>
<dbReference type="RefSeq" id="WP_303499878.1">
    <property type="nucleotide sequence ID" value="NZ_JAUOPU010000012.1"/>
</dbReference>
<dbReference type="PANTHER" id="PTHR38033">
    <property type="entry name" value="MEMBRANE PROTEIN-RELATED"/>
    <property type="match status" value="1"/>
</dbReference>
<evidence type="ECO:0000259" key="1">
    <source>
        <dbReference type="PROSITE" id="PS51724"/>
    </source>
</evidence>
<dbReference type="InterPro" id="IPR038522">
    <property type="entry name" value="T4/T6SS_DotU_sf"/>
</dbReference>
<protein>
    <submittedName>
        <fullName evidence="2">Type IVB secretion system protein IcmH/DotU</fullName>
    </submittedName>
</protein>
<evidence type="ECO:0000313" key="2">
    <source>
        <dbReference type="EMBL" id="MDO6543396.1"/>
    </source>
</evidence>
<evidence type="ECO:0000313" key="3">
    <source>
        <dbReference type="Proteomes" id="UP001170624"/>
    </source>
</evidence>
<dbReference type="NCBIfam" id="TIGR03349">
    <property type="entry name" value="IV_VI_DotU"/>
    <property type="match status" value="1"/>
</dbReference>
<dbReference type="Gene3D" id="3.30.70.1070">
    <property type="entry name" value="Sporulation related repeat"/>
    <property type="match status" value="1"/>
</dbReference>
<dbReference type="Proteomes" id="UP001170624">
    <property type="component" value="Unassembled WGS sequence"/>
</dbReference>
<dbReference type="InterPro" id="IPR036680">
    <property type="entry name" value="SPOR-like_sf"/>
</dbReference>
<accession>A0AAW7Y473</accession>
<comment type="caution">
    <text evidence="2">The sequence shown here is derived from an EMBL/GenBank/DDBJ whole genome shotgun (WGS) entry which is preliminary data.</text>
</comment>
<feature type="domain" description="SPOR" evidence="1">
    <location>
        <begin position="302"/>
        <end position="377"/>
    </location>
</feature>
<proteinExistence type="predicted"/>
<dbReference type="PANTHER" id="PTHR38033:SF1">
    <property type="entry name" value="DOTU FAMILY TYPE IV_VI SECRETION SYSTEM PROTEIN"/>
    <property type="match status" value="1"/>
</dbReference>
<dbReference type="Pfam" id="PF09850">
    <property type="entry name" value="DotU"/>
    <property type="match status" value="1"/>
</dbReference>
<organism evidence="2 3">
    <name type="scientific">Photobacterium sanguinicancri</name>
    <dbReference type="NCBI Taxonomy" id="875932"/>
    <lineage>
        <taxon>Bacteria</taxon>
        <taxon>Pseudomonadati</taxon>
        <taxon>Pseudomonadota</taxon>
        <taxon>Gammaproteobacteria</taxon>
        <taxon>Vibrionales</taxon>
        <taxon>Vibrionaceae</taxon>
        <taxon>Photobacterium</taxon>
    </lineage>
</organism>
<dbReference type="Pfam" id="PF05036">
    <property type="entry name" value="SPOR"/>
    <property type="match status" value="1"/>
</dbReference>
<dbReference type="PROSITE" id="PS51724">
    <property type="entry name" value="SPOR"/>
    <property type="match status" value="1"/>
</dbReference>
<dbReference type="AlphaFoldDB" id="A0AAW7Y473"/>
<gene>
    <name evidence="2" type="primary">icmH</name>
    <name evidence="2" type="ORF">Q4568_12690</name>
</gene>